<proteinExistence type="predicted"/>
<feature type="domain" description="Gfo/Idh/MocA-like oxidoreductase N-terminal" evidence="1">
    <location>
        <begin position="4"/>
        <end position="123"/>
    </location>
</feature>
<dbReference type="Gene3D" id="3.40.50.720">
    <property type="entry name" value="NAD(P)-binding Rossmann-like Domain"/>
    <property type="match status" value="1"/>
</dbReference>
<dbReference type="SUPFAM" id="SSF55347">
    <property type="entry name" value="Glyceraldehyde-3-phosphate dehydrogenase-like, C-terminal domain"/>
    <property type="match status" value="1"/>
</dbReference>
<dbReference type="OrthoDB" id="9792935at2"/>
<gene>
    <name evidence="3" type="ORF">Cflav_PD2192</name>
</gene>
<reference evidence="3 4" key="1">
    <citation type="journal article" date="2011" name="J. Bacteriol.">
        <title>Genome sequence of 'Pedosphaera parvula' Ellin514, an aerobic Verrucomicrobial isolate from pasture soil.</title>
        <authorList>
            <person name="Kant R."/>
            <person name="van Passel M.W."/>
            <person name="Sangwan P."/>
            <person name="Palva A."/>
            <person name="Lucas S."/>
            <person name="Copeland A."/>
            <person name="Lapidus A."/>
            <person name="Glavina Del Rio T."/>
            <person name="Dalin E."/>
            <person name="Tice H."/>
            <person name="Bruce D."/>
            <person name="Goodwin L."/>
            <person name="Pitluck S."/>
            <person name="Chertkov O."/>
            <person name="Larimer F.W."/>
            <person name="Land M.L."/>
            <person name="Hauser L."/>
            <person name="Brettin T.S."/>
            <person name="Detter J.C."/>
            <person name="Han S."/>
            <person name="de Vos W.M."/>
            <person name="Janssen P.H."/>
            <person name="Smidt H."/>
        </authorList>
    </citation>
    <scope>NUCLEOTIDE SEQUENCE [LARGE SCALE GENOMIC DNA]</scope>
    <source>
        <strain evidence="3 4">Ellin514</strain>
    </source>
</reference>
<protein>
    <submittedName>
        <fullName evidence="3">Oxidoreductase domain protein</fullName>
    </submittedName>
</protein>
<feature type="domain" description="GFO/IDH/MocA-like oxidoreductase" evidence="2">
    <location>
        <begin position="131"/>
        <end position="259"/>
    </location>
</feature>
<sequence length="345" mass="38236">MKLKLGFIGIGAMGLSHVKSFHEGCGQQAEAVAICSSNEINIAKALAIAPKAGVYKSSEEVIHSDLDAVVVSTPNFTHVPLALETLRAGKHLFLEKAVGVNKEECGELLAMADKTDRVLMIGHELRYSAYFQKIKELLDAGEIGVPRMVWCKEFRGPFQKKSHDWIQDSRKSGGALVDKNCHHFDLMNWWVGARPKRVCAFGGNAVERVIGGEHQVLDHATVSWEYENDVRGTLQLCMFAPELQGEDLEMGIVGDKGIIQTRISKIQILLWKRNAEKKEPVVYDVEARRGTGWGNHLGFDEIHEAFIKAVLEGKRPLTTVRDCVDGTLLAIAAEESIRKKAIVEL</sequence>
<dbReference type="InterPro" id="IPR000683">
    <property type="entry name" value="Gfo/Idh/MocA-like_OxRdtase_N"/>
</dbReference>
<dbReference type="PANTHER" id="PTHR43593:SF1">
    <property type="entry name" value="INOSITOL 2-DEHYDROGENASE"/>
    <property type="match status" value="1"/>
</dbReference>
<comment type="caution">
    <text evidence="3">The sequence shown here is derived from an EMBL/GenBank/DDBJ whole genome shotgun (WGS) entry which is preliminary data.</text>
</comment>
<dbReference type="SUPFAM" id="SSF51735">
    <property type="entry name" value="NAD(P)-binding Rossmann-fold domains"/>
    <property type="match status" value="1"/>
</dbReference>
<keyword evidence="4" id="KW-1185">Reference proteome</keyword>
<dbReference type="Pfam" id="PF01408">
    <property type="entry name" value="GFO_IDH_MocA"/>
    <property type="match status" value="1"/>
</dbReference>
<dbReference type="PANTHER" id="PTHR43593">
    <property type="match status" value="1"/>
</dbReference>
<organism evidence="3 4">
    <name type="scientific">Pedosphaera parvula (strain Ellin514)</name>
    <dbReference type="NCBI Taxonomy" id="320771"/>
    <lineage>
        <taxon>Bacteria</taxon>
        <taxon>Pseudomonadati</taxon>
        <taxon>Verrucomicrobiota</taxon>
        <taxon>Pedosphaerae</taxon>
        <taxon>Pedosphaerales</taxon>
        <taxon>Pedosphaeraceae</taxon>
        <taxon>Pedosphaera</taxon>
    </lineage>
</organism>
<dbReference type="InterPro" id="IPR055170">
    <property type="entry name" value="GFO_IDH_MocA-like_dom"/>
</dbReference>
<dbReference type="Pfam" id="PF22725">
    <property type="entry name" value="GFO_IDH_MocA_C3"/>
    <property type="match status" value="1"/>
</dbReference>
<dbReference type="EMBL" id="ABOX02000033">
    <property type="protein sequence ID" value="EEF59064.1"/>
    <property type="molecule type" value="Genomic_DNA"/>
</dbReference>
<evidence type="ECO:0000313" key="3">
    <source>
        <dbReference type="EMBL" id="EEF59064.1"/>
    </source>
</evidence>
<dbReference type="InterPro" id="IPR050424">
    <property type="entry name" value="Gfo-Idh-MocA_inositol_DH"/>
</dbReference>
<dbReference type="AlphaFoldDB" id="B9XM71"/>
<dbReference type="RefSeq" id="WP_007416910.1">
    <property type="nucleotide sequence ID" value="NZ_ABOX02000033.1"/>
</dbReference>
<evidence type="ECO:0000259" key="2">
    <source>
        <dbReference type="Pfam" id="PF22725"/>
    </source>
</evidence>
<dbReference type="InterPro" id="IPR036291">
    <property type="entry name" value="NAD(P)-bd_dom_sf"/>
</dbReference>
<dbReference type="Gene3D" id="3.30.360.10">
    <property type="entry name" value="Dihydrodipicolinate Reductase, domain 2"/>
    <property type="match status" value="1"/>
</dbReference>
<evidence type="ECO:0000313" key="4">
    <source>
        <dbReference type="Proteomes" id="UP000003688"/>
    </source>
</evidence>
<dbReference type="Proteomes" id="UP000003688">
    <property type="component" value="Unassembled WGS sequence"/>
</dbReference>
<dbReference type="STRING" id="320771.Cflav_PD2192"/>
<name>B9XM71_PEDPL</name>
<accession>B9XM71</accession>
<evidence type="ECO:0000259" key="1">
    <source>
        <dbReference type="Pfam" id="PF01408"/>
    </source>
</evidence>
<dbReference type="GO" id="GO:0000166">
    <property type="term" value="F:nucleotide binding"/>
    <property type="evidence" value="ECO:0007669"/>
    <property type="project" value="InterPro"/>
</dbReference>